<reference evidence="2" key="1">
    <citation type="submission" date="2022-11" db="UniProtKB">
        <authorList>
            <consortium name="WormBaseParasite"/>
        </authorList>
    </citation>
    <scope>IDENTIFICATION</scope>
</reference>
<protein>
    <submittedName>
        <fullName evidence="2">Fibrinogen C-terminal domain-containing protein</fullName>
    </submittedName>
</protein>
<dbReference type="Proteomes" id="UP000887576">
    <property type="component" value="Unplaced"/>
</dbReference>
<dbReference type="WBParaSite" id="JU765_v2.g9516.t1">
    <property type="protein sequence ID" value="JU765_v2.g9516.t1"/>
    <property type="gene ID" value="JU765_v2.g9516"/>
</dbReference>
<evidence type="ECO:0000313" key="1">
    <source>
        <dbReference type="Proteomes" id="UP000887576"/>
    </source>
</evidence>
<name>A0AC34RR98_9BILA</name>
<sequence length="421" mass="46397">MSTPATPPFSNSKEQSKSKEIAKKEGPSRSKEQLSNKKTNKQSECSGTAITQAILIILIVISVLAILGLIVCIHFHPYFNGRSESQATDSSETTEQSPTTTTAEYLPQFFWDEDCAALKARGITESGKQFVELNGQFFDVYCDMETDGGGWTVIQQRVDGTLPFWNKTWEEYKMGFGEPGKDTNFWAGNELIHRLTSKDENTILRIELWGDRDPGSNHANDYWWGEYYMKVGDEASGYQLNIIGKFTEPTNKKNITMVGNASTAWFDVVCNNNFKFSTIDKVNDPMEDCVLKYKLGQWLVASSLRNTTTTTTTTPMTTTTTLAISCTSCVAGQLDFSLEGAGYVTPVASAVSVVGGCNEITVTCTSATGSIYMDVNGHTYTPAMNYMSTVFITLTCNGSGQWVLNEAGMPLVVTQVQCLEF</sequence>
<evidence type="ECO:0000313" key="2">
    <source>
        <dbReference type="WBParaSite" id="JU765_v2.g9516.t1"/>
    </source>
</evidence>
<proteinExistence type="predicted"/>
<accession>A0AC34RR98</accession>
<organism evidence="1 2">
    <name type="scientific">Panagrolaimus sp. JU765</name>
    <dbReference type="NCBI Taxonomy" id="591449"/>
    <lineage>
        <taxon>Eukaryota</taxon>
        <taxon>Metazoa</taxon>
        <taxon>Ecdysozoa</taxon>
        <taxon>Nematoda</taxon>
        <taxon>Chromadorea</taxon>
        <taxon>Rhabditida</taxon>
        <taxon>Tylenchina</taxon>
        <taxon>Panagrolaimomorpha</taxon>
        <taxon>Panagrolaimoidea</taxon>
        <taxon>Panagrolaimidae</taxon>
        <taxon>Panagrolaimus</taxon>
    </lineage>
</organism>